<dbReference type="InterPro" id="IPR003812">
    <property type="entry name" value="Fido"/>
</dbReference>
<dbReference type="InterPro" id="IPR036597">
    <property type="entry name" value="Fido-like_dom_sf"/>
</dbReference>
<dbReference type="AlphaFoldDB" id="A0A0G1MQY3"/>
<evidence type="ECO:0000313" key="2">
    <source>
        <dbReference type="EMBL" id="KKU10756.1"/>
    </source>
</evidence>
<dbReference type="InterPro" id="IPR011991">
    <property type="entry name" value="ArsR-like_HTH"/>
</dbReference>
<dbReference type="SUPFAM" id="SSF46785">
    <property type="entry name" value="Winged helix' DNA-binding domain"/>
    <property type="match status" value="1"/>
</dbReference>
<sequence>MDLSYNVSEKLSSYLSRIEKLRDEVLLTPLSPKAELRLKWDASLERIIWSLSLNDNPLSKAGAVSLLSGKSLKNKKKLAGSEEDVVNQKKAFNYIKGNWMVTDAPVTMTTIKKLYDVSCRDTLGAMSGLTEYSEKRINEVLNYLQKGKDHPVIQAGVAQIGIINITPFDNGNGRVGRLLSYLFLYKNGYDVRDMISFEEFYRRDIVTFKRMLDLSKIQGNLTLWLEYFAFCLMHSLEKTADIVKNQKFQEDLPASFWKLNGRQRQILETLDQPGVKITNKDVQKAHGISQITASRDLARLTNLGLLLAHGKGRSVYYTKV</sequence>
<gene>
    <name evidence="2" type="ORF">UX13_C0004G0003</name>
</gene>
<dbReference type="Gene3D" id="1.10.10.10">
    <property type="entry name" value="Winged helix-like DNA-binding domain superfamily/Winged helix DNA-binding domain"/>
    <property type="match status" value="1"/>
</dbReference>
<dbReference type="Proteomes" id="UP000034329">
    <property type="component" value="Unassembled WGS sequence"/>
</dbReference>
<dbReference type="Pfam" id="PF02661">
    <property type="entry name" value="Fic"/>
    <property type="match status" value="1"/>
</dbReference>
<feature type="domain" description="Fido" evidence="1">
    <location>
        <begin position="106"/>
        <end position="230"/>
    </location>
</feature>
<dbReference type="SUPFAM" id="SSF140931">
    <property type="entry name" value="Fic-like"/>
    <property type="match status" value="1"/>
</dbReference>
<name>A0A0G1MQY3_9BACT</name>
<proteinExistence type="predicted"/>
<dbReference type="InterPro" id="IPR036388">
    <property type="entry name" value="WH-like_DNA-bd_sf"/>
</dbReference>
<comment type="caution">
    <text evidence="2">The sequence shown here is derived from an EMBL/GenBank/DDBJ whole genome shotgun (WGS) entry which is preliminary data.</text>
</comment>
<dbReference type="PATRIC" id="fig|1618581.3.peg.77"/>
<reference evidence="2 3" key="1">
    <citation type="journal article" date="2015" name="Nature">
        <title>rRNA introns, odd ribosomes, and small enigmatic genomes across a large radiation of phyla.</title>
        <authorList>
            <person name="Brown C.T."/>
            <person name="Hug L.A."/>
            <person name="Thomas B.C."/>
            <person name="Sharon I."/>
            <person name="Castelle C.J."/>
            <person name="Singh A."/>
            <person name="Wilkins M.J."/>
            <person name="Williams K.H."/>
            <person name="Banfield J.F."/>
        </authorList>
    </citation>
    <scope>NUCLEOTIDE SEQUENCE [LARGE SCALE GENOMIC DNA]</scope>
</reference>
<dbReference type="PROSITE" id="PS51459">
    <property type="entry name" value="FIDO"/>
    <property type="match status" value="1"/>
</dbReference>
<accession>A0A0G1MQY3</accession>
<dbReference type="InterPro" id="IPR036390">
    <property type="entry name" value="WH_DNA-bd_sf"/>
</dbReference>
<dbReference type="EMBL" id="LCLA01000004">
    <property type="protein sequence ID" value="KKU10756.1"/>
    <property type="molecule type" value="Genomic_DNA"/>
</dbReference>
<dbReference type="PANTHER" id="PTHR13504:SF38">
    <property type="entry name" value="FIDO DOMAIN-CONTAINING PROTEIN"/>
    <property type="match status" value="1"/>
</dbReference>
<protein>
    <recommendedName>
        <fullName evidence="1">Fido domain-containing protein</fullName>
    </recommendedName>
</protein>
<dbReference type="Gene3D" id="1.10.3290.10">
    <property type="entry name" value="Fido-like domain"/>
    <property type="match status" value="2"/>
</dbReference>
<dbReference type="InterPro" id="IPR040198">
    <property type="entry name" value="Fido_containing"/>
</dbReference>
<dbReference type="CDD" id="cd00090">
    <property type="entry name" value="HTH_ARSR"/>
    <property type="match status" value="1"/>
</dbReference>
<evidence type="ECO:0000313" key="3">
    <source>
        <dbReference type="Proteomes" id="UP000034329"/>
    </source>
</evidence>
<evidence type="ECO:0000259" key="1">
    <source>
        <dbReference type="PROSITE" id="PS51459"/>
    </source>
</evidence>
<dbReference type="PANTHER" id="PTHR13504">
    <property type="entry name" value="FIDO DOMAIN-CONTAINING PROTEIN DDB_G0283145"/>
    <property type="match status" value="1"/>
</dbReference>
<organism evidence="2 3">
    <name type="scientific">Candidatus Woesebacteria bacterium GW2011_GWB1_45_5</name>
    <dbReference type="NCBI Taxonomy" id="1618581"/>
    <lineage>
        <taxon>Bacteria</taxon>
        <taxon>Candidatus Woeseibacteriota</taxon>
    </lineage>
</organism>